<proteinExistence type="predicted"/>
<keyword evidence="11" id="KW-1185">Reference proteome</keyword>
<keyword evidence="2" id="KW-0328">Glycosyltransferase</keyword>
<evidence type="ECO:0000256" key="2">
    <source>
        <dbReference type="ARBA" id="ARBA00022676"/>
    </source>
</evidence>
<dbReference type="EMBL" id="BDCO01000002">
    <property type="protein sequence ID" value="GAT32963.1"/>
    <property type="molecule type" value="Genomic_DNA"/>
</dbReference>
<dbReference type="SUPFAM" id="SSF53448">
    <property type="entry name" value="Nucleotide-diphospho-sugar transferases"/>
    <property type="match status" value="1"/>
</dbReference>
<sequence length="502" mass="57463">MSGSLDAMFQSVIWTVCYVSVLVGLSAYGIHRYCIIYLFLKNRKRPAQPVSAFKELPAVTVQLPVFNEFYVIRRLIESVRQLDYPKNLLQIQILDDSTDETCQIAEAETAKLLEEGFDVEYLHRDNREGFKAGALAAGMEKAKGEYIFILDADFVPAPDVLKKCIDFFTDEKVGMVQMRWGHLNRNYSLLTKVQAMFLDGHLLLEQTARSRSGRFFNFNGTAGIWRKSCIEDADGWHYDTLTEDLDLSYRAQMRGWKFVYLPDVIVPAELPVDMNGFKSQQHRWTKGSIQTCKKLLPEVWKAKLPLLIKLEATAHLTSNFGYLLLVMLCVLILPQSFAAKHGAMYSLLVDLPIFFATSVSIALFYLVGQMHQNPRGWWRDIWLMPFTLALATGMSVNNARGVIEAVLNRQSEFTRTPKYGIEMKPVNVRRVRYMPIKSLLPFIELLFALYFGYCVWNSAALGQWISVPFLLMFFGGFTYVAWKSVSFWLQQAGFGFMTRSNA</sequence>
<dbReference type="FunCoup" id="A0A146G6G3">
    <property type="interactions" value="206"/>
</dbReference>
<evidence type="ECO:0000256" key="8">
    <source>
        <dbReference type="ARBA" id="ARBA00023316"/>
    </source>
</evidence>
<feature type="transmembrane region" description="Helical" evidence="9">
    <location>
        <begin position="439"/>
        <end position="459"/>
    </location>
</feature>
<feature type="transmembrane region" description="Helical" evidence="9">
    <location>
        <begin position="12"/>
        <end position="40"/>
    </location>
</feature>
<dbReference type="RefSeq" id="WP_075078752.1">
    <property type="nucleotide sequence ID" value="NZ_BDCO01000002.1"/>
</dbReference>
<dbReference type="OrthoDB" id="9768769at2"/>
<protein>
    <submittedName>
        <fullName evidence="10">Glycosyltransferase</fullName>
    </submittedName>
</protein>
<feature type="transmembrane region" description="Helical" evidence="9">
    <location>
        <begin position="343"/>
        <end position="367"/>
    </location>
</feature>
<dbReference type="Gene3D" id="3.90.550.10">
    <property type="entry name" value="Spore Coat Polysaccharide Biosynthesis Protein SpsA, Chain A"/>
    <property type="match status" value="1"/>
</dbReference>
<evidence type="ECO:0000313" key="11">
    <source>
        <dbReference type="Proteomes" id="UP000076023"/>
    </source>
</evidence>
<keyword evidence="5 9" id="KW-1133">Transmembrane helix</keyword>
<dbReference type="AlphaFoldDB" id="A0A146G6G3"/>
<evidence type="ECO:0000256" key="5">
    <source>
        <dbReference type="ARBA" id="ARBA00022989"/>
    </source>
</evidence>
<feature type="transmembrane region" description="Helical" evidence="9">
    <location>
        <begin position="319"/>
        <end position="337"/>
    </location>
</feature>
<dbReference type="FunFam" id="3.90.550.10:FF:000057">
    <property type="entry name" value="Glycosyltransferase-like protein, family 2"/>
    <property type="match status" value="1"/>
</dbReference>
<evidence type="ECO:0000256" key="1">
    <source>
        <dbReference type="ARBA" id="ARBA00004653"/>
    </source>
</evidence>
<accession>A0A146G6G3</accession>
<evidence type="ECO:0000256" key="6">
    <source>
        <dbReference type="ARBA" id="ARBA00023034"/>
    </source>
</evidence>
<evidence type="ECO:0000313" key="10">
    <source>
        <dbReference type="EMBL" id="GAT32963.1"/>
    </source>
</evidence>
<evidence type="ECO:0000256" key="3">
    <source>
        <dbReference type="ARBA" id="ARBA00022679"/>
    </source>
</evidence>
<dbReference type="InterPro" id="IPR029044">
    <property type="entry name" value="Nucleotide-diphossugar_trans"/>
</dbReference>
<dbReference type="GO" id="GO:0016757">
    <property type="term" value="F:glycosyltransferase activity"/>
    <property type="evidence" value="ECO:0007669"/>
    <property type="project" value="UniProtKB-KW"/>
</dbReference>
<comment type="caution">
    <text evidence="10">The sequence shown here is derived from an EMBL/GenBank/DDBJ whole genome shotgun (WGS) entry which is preliminary data.</text>
</comment>
<dbReference type="GO" id="GO:0071555">
    <property type="term" value="P:cell wall organization"/>
    <property type="evidence" value="ECO:0007669"/>
    <property type="project" value="UniProtKB-KW"/>
</dbReference>
<evidence type="ECO:0000256" key="7">
    <source>
        <dbReference type="ARBA" id="ARBA00023136"/>
    </source>
</evidence>
<gene>
    <name evidence="10" type="ORF">TSACC_21366</name>
</gene>
<dbReference type="Pfam" id="PF13641">
    <property type="entry name" value="Glyco_tranf_2_3"/>
    <property type="match status" value="1"/>
</dbReference>
<dbReference type="PANTHER" id="PTHR32044">
    <property type="entry name" value="GLUCOMANNAN 4-BETA-MANNOSYLTRANSFERASE 9"/>
    <property type="match status" value="1"/>
</dbReference>
<dbReference type="InParanoid" id="A0A146G6G3"/>
<dbReference type="STRING" id="690879.TSACC_21366"/>
<keyword evidence="3 10" id="KW-0808">Transferase</keyword>
<evidence type="ECO:0000256" key="4">
    <source>
        <dbReference type="ARBA" id="ARBA00022692"/>
    </source>
</evidence>
<dbReference type="PANTHER" id="PTHR32044:SF80">
    <property type="entry name" value="XYLOGLUCAN GLYCOSYLTRANSFERASE 2-RELATED"/>
    <property type="match status" value="1"/>
</dbReference>
<comment type="subcellular location">
    <subcellularLocation>
        <location evidence="1">Golgi apparatus membrane</location>
        <topology evidence="1">Multi-pass membrane protein</topology>
    </subcellularLocation>
</comment>
<keyword evidence="7 9" id="KW-0472">Membrane</keyword>
<dbReference type="Proteomes" id="UP000076023">
    <property type="component" value="Unassembled WGS sequence"/>
</dbReference>
<keyword evidence="6" id="KW-0333">Golgi apparatus</keyword>
<name>A0A146G6G3_TERSA</name>
<reference evidence="11" key="1">
    <citation type="journal article" date="2017" name="Genome Announc.">
        <title>Draft Genome Sequence of Terrimicrobium sacchariphilum NM-5T, a Facultative Anaerobic Soil Bacterium of the Class Spartobacteria.</title>
        <authorList>
            <person name="Qiu Y.L."/>
            <person name="Tourlousse D.M."/>
            <person name="Matsuura N."/>
            <person name="Ohashi A."/>
            <person name="Sekiguchi Y."/>
        </authorList>
    </citation>
    <scope>NUCLEOTIDE SEQUENCE [LARGE SCALE GENOMIC DNA]</scope>
    <source>
        <strain evidence="11">NM-5</strain>
    </source>
</reference>
<feature type="transmembrane region" description="Helical" evidence="9">
    <location>
        <begin position="465"/>
        <end position="482"/>
    </location>
</feature>
<organism evidence="10 11">
    <name type="scientific">Terrimicrobium sacchariphilum</name>
    <dbReference type="NCBI Taxonomy" id="690879"/>
    <lineage>
        <taxon>Bacteria</taxon>
        <taxon>Pseudomonadati</taxon>
        <taxon>Verrucomicrobiota</taxon>
        <taxon>Terrimicrobiia</taxon>
        <taxon>Terrimicrobiales</taxon>
        <taxon>Terrimicrobiaceae</taxon>
        <taxon>Terrimicrobium</taxon>
    </lineage>
</organism>
<keyword evidence="8" id="KW-0961">Cell wall biogenesis/degradation</keyword>
<evidence type="ECO:0000256" key="9">
    <source>
        <dbReference type="SAM" id="Phobius"/>
    </source>
</evidence>
<dbReference type="CDD" id="cd06437">
    <property type="entry name" value="CESA_CaSu_A2"/>
    <property type="match status" value="1"/>
</dbReference>
<keyword evidence="4 9" id="KW-0812">Transmembrane</keyword>